<feature type="transmembrane region" description="Helical" evidence="1">
    <location>
        <begin position="6"/>
        <end position="28"/>
    </location>
</feature>
<evidence type="ECO:0000313" key="2">
    <source>
        <dbReference type="EMBL" id="GKT20235.1"/>
    </source>
</evidence>
<sequence>MYIVASYNVYFLIELYILFFYSFVALVLMSEHGPKVIMIDKLLYFSKLLQSEESCPFSLQALWDEYFPIISSVFDVYRTDVEIKCNHQLFSECFECLSLVLKPYTIDSNEMYFIGHSSINHFVDELLPKMIRVVSILLDGGEETFGVKSISNLFFMIINFSLASYRVIRLACFIKLSPLISKMLNLGLSAVFENELVGNFLEVCRSFSFVKSLDVKMTLLGIIIPYVKPWIAKYSDKILFLHWTNILKNVTLDIDNTDADIALSIQAFPLFHCVLDVIKDEAFKDITFDDDAIVRSIMFFSNLSCVQSQVYEVFHHVKDFLDDWFVLVKQQDDENMGIESWSQLISIFSNDPSIIPHISPKYDDAMKWCCKNGGWESDYLKYIGNCYPSLQQWVDLSKKIKKCSSVQLKNRLYWEQREAILKFMTCHSTDSLIRRHREELLMCGECWESDYLKYIGNCYPSLQQWVDLSKKIKKCSSVQLKNRLYWEQREAILKFMTCHSTDSLIRRHREELLMCGECLRLFSCHYYYEQRIYLLIPALEDFIHTFFGYLARLGNVLTPGFDESYFWICSNCTYIFRGEKDLFFPMICDSVERVLQGGPKQSIRPQVLPYLLRTLRNISIDSSHTTKSSIIALIKPYFRDWLHHYDSEKCTEEWMVLLANITWDNMNSSPIPSICSETWCLCADVLKFIKKKFRGMAMFHGLNHFVLWFLANLSSFHAYSIEIFRNITDLLPDWFSIAIEKKHQWGMVYCVRLIAMLSEVPSLIPHLTSLYANMQSYQSFMKIWKDKFVGKKDIDTYFKNCVFSQVSDWELLRLLHSAPLISIMPYLEITEIKSLFSDSEEYIVDGMTKCGHNCSLHIFHLIKFYTSSMISKGLETTHTQTKYIIDIIENSLSKCTDIEILLRDSSFLEPHKEEEEKQSDEKSSNSSIDNSGCFLPWYSCLRHVHYIPLQHFVVRMPHSMERSTRQFMYDFIELTGAGVEALFDERTCSFEGFDQDFGRYTSMESLDPCFEDYILGRRRE</sequence>
<keyword evidence="3" id="KW-1185">Reference proteome</keyword>
<reference evidence="2" key="1">
    <citation type="submission" date="2022-03" db="EMBL/GenBank/DDBJ databases">
        <title>Draft genome sequence of Aduncisulcus paluster, a free-living microaerophilic Fornicata.</title>
        <authorList>
            <person name="Yuyama I."/>
            <person name="Kume K."/>
            <person name="Tamura T."/>
            <person name="Inagaki Y."/>
            <person name="Hashimoto T."/>
        </authorList>
    </citation>
    <scope>NUCLEOTIDE SEQUENCE</scope>
    <source>
        <strain evidence="2">NY0171</strain>
    </source>
</reference>
<dbReference type="Proteomes" id="UP001057375">
    <property type="component" value="Unassembled WGS sequence"/>
</dbReference>
<evidence type="ECO:0000256" key="1">
    <source>
        <dbReference type="SAM" id="Phobius"/>
    </source>
</evidence>
<keyword evidence="1" id="KW-0812">Transmembrane</keyword>
<proteinExistence type="predicted"/>
<organism evidence="2 3">
    <name type="scientific">Aduncisulcus paluster</name>
    <dbReference type="NCBI Taxonomy" id="2918883"/>
    <lineage>
        <taxon>Eukaryota</taxon>
        <taxon>Metamonada</taxon>
        <taxon>Carpediemonas-like organisms</taxon>
        <taxon>Aduncisulcus</taxon>
    </lineage>
</organism>
<dbReference type="EMBL" id="BQXS01012201">
    <property type="protein sequence ID" value="GKT20235.1"/>
    <property type="molecule type" value="Genomic_DNA"/>
</dbReference>
<keyword evidence="1" id="KW-1133">Transmembrane helix</keyword>
<evidence type="ECO:0000313" key="3">
    <source>
        <dbReference type="Proteomes" id="UP001057375"/>
    </source>
</evidence>
<name>A0ABQ5JYM2_9EUKA</name>
<gene>
    <name evidence="2" type="ORF">ADUPG1_011698</name>
</gene>
<keyword evidence="1" id="KW-0472">Membrane</keyword>
<protein>
    <submittedName>
        <fullName evidence="2">Uncharacterized protein</fullName>
    </submittedName>
</protein>
<comment type="caution">
    <text evidence="2">The sequence shown here is derived from an EMBL/GenBank/DDBJ whole genome shotgun (WGS) entry which is preliminary data.</text>
</comment>
<accession>A0ABQ5JYM2</accession>